<keyword evidence="3" id="KW-0862">Zinc</keyword>
<dbReference type="PANTHER" id="PTHR42742:SF3">
    <property type="entry name" value="FRUCTOKINASE"/>
    <property type="match status" value="1"/>
</dbReference>
<name>A0ABD3R2T0_9STRA</name>
<evidence type="ECO:0000313" key="8">
    <source>
        <dbReference type="EMBL" id="KAL3806959.1"/>
    </source>
</evidence>
<dbReference type="EMBL" id="JALLPB020000695">
    <property type="protein sequence ID" value="KAL3806959.1"/>
    <property type="molecule type" value="Genomic_DNA"/>
</dbReference>
<reference evidence="8 9" key="1">
    <citation type="submission" date="2024-10" db="EMBL/GenBank/DDBJ databases">
        <title>Updated reference genomes for cyclostephanoid diatoms.</title>
        <authorList>
            <person name="Roberts W.R."/>
            <person name="Alverson A.J."/>
        </authorList>
    </citation>
    <scope>NUCLEOTIDE SEQUENCE [LARGE SCALE GENOMIC DNA]</scope>
    <source>
        <strain evidence="8 9">AJA228-03</strain>
    </source>
</reference>
<protein>
    <recommendedName>
        <fullName evidence="5">fructokinase</fullName>
        <ecNumber evidence="5">2.7.1.4</ecNumber>
    </recommendedName>
</protein>
<dbReference type="AlphaFoldDB" id="A0ABD3R2T0"/>
<proteinExistence type="predicted"/>
<dbReference type="InterPro" id="IPR000600">
    <property type="entry name" value="ROK"/>
</dbReference>
<dbReference type="InterPro" id="IPR051804">
    <property type="entry name" value="Carb_Metab_Reg_Kinase/Isom"/>
</dbReference>
<dbReference type="InterPro" id="IPR043129">
    <property type="entry name" value="ATPase_NBD"/>
</dbReference>
<comment type="caution">
    <text evidence="8">The sequence shown here is derived from an EMBL/GenBank/DDBJ whole genome shotgun (WGS) entry which is preliminary data.</text>
</comment>
<dbReference type="Gene3D" id="3.30.420.40">
    <property type="match status" value="2"/>
</dbReference>
<keyword evidence="7" id="KW-1133">Transmembrane helix</keyword>
<dbReference type="GO" id="GO:0046872">
    <property type="term" value="F:metal ion binding"/>
    <property type="evidence" value="ECO:0007669"/>
    <property type="project" value="UniProtKB-KW"/>
</dbReference>
<keyword evidence="7" id="KW-0812">Transmembrane</keyword>
<feature type="transmembrane region" description="Helical" evidence="7">
    <location>
        <begin position="453"/>
        <end position="476"/>
    </location>
</feature>
<evidence type="ECO:0000256" key="7">
    <source>
        <dbReference type="SAM" id="Phobius"/>
    </source>
</evidence>
<evidence type="ECO:0000256" key="4">
    <source>
        <dbReference type="ARBA" id="ARBA00022842"/>
    </source>
</evidence>
<sequence length="484" mass="52728">MRSQAPSSSSYSAETDDGVYLAAIEGGGTTFVVSVARVLRHDDERCDIDDIDDDDDETLLRIGPTRLRLLKTATIPPRDDVTGRIPNWTPMRIIEETCDFLIRSRLECVPNGGRRYSAVGIATFGPCGVDPASSDSYGRILPGSPKKEWRGIDLLTPIARACGVLPSSTSSSSECDAVLGGGVGTRWVGFDTDVNAPALAEFRHRIHHRPSRSSRCVVGGEGEEWEGTGVGVGLMLVHGLLHPEGGMRDKMSMDDDDTDDDDDYSVRYAWDGTKSMYMSKALASSTTMDHVVDDVNDAQSREVLSTLPDDHPIWDHASNAIANLCVTILLLTSCQKIVLGGGVMKRTPLYGMVRKRVWKLLNRYLDSVDELSEECKLDDVIVGGSWGKVGSGLVGAYALALDAYDDGVKLTVVEERRRRRRETNGKEERSIASSLDDGGDEILSAHYDVERRWTFALGVLAGLGLSFGCALATSVLGRGLLRRR</sequence>
<evidence type="ECO:0000256" key="5">
    <source>
        <dbReference type="ARBA" id="ARBA00038887"/>
    </source>
</evidence>
<keyword evidence="7" id="KW-0472">Membrane</keyword>
<accession>A0ABD3R2T0</accession>
<keyword evidence="4" id="KW-0460">Magnesium</keyword>
<dbReference type="Proteomes" id="UP001530377">
    <property type="component" value="Unassembled WGS sequence"/>
</dbReference>
<evidence type="ECO:0000256" key="1">
    <source>
        <dbReference type="ARBA" id="ARBA00001946"/>
    </source>
</evidence>
<dbReference type="EC" id="2.7.1.4" evidence="5"/>
<comment type="cofactor">
    <cofactor evidence="1">
        <name>Mg(2+)</name>
        <dbReference type="ChEBI" id="CHEBI:18420"/>
    </cofactor>
</comment>
<dbReference type="GO" id="GO:0008865">
    <property type="term" value="F:fructokinase activity"/>
    <property type="evidence" value="ECO:0007669"/>
    <property type="project" value="UniProtKB-EC"/>
</dbReference>
<comment type="catalytic activity">
    <reaction evidence="6">
        <text>D-fructose + ATP = D-fructose 6-phosphate + ADP + H(+)</text>
        <dbReference type="Rhea" id="RHEA:16125"/>
        <dbReference type="ChEBI" id="CHEBI:15378"/>
        <dbReference type="ChEBI" id="CHEBI:30616"/>
        <dbReference type="ChEBI" id="CHEBI:37721"/>
        <dbReference type="ChEBI" id="CHEBI:61527"/>
        <dbReference type="ChEBI" id="CHEBI:456216"/>
        <dbReference type="EC" id="2.7.1.4"/>
    </reaction>
</comment>
<dbReference type="SUPFAM" id="SSF53067">
    <property type="entry name" value="Actin-like ATPase domain"/>
    <property type="match status" value="1"/>
</dbReference>
<evidence type="ECO:0000313" key="9">
    <source>
        <dbReference type="Proteomes" id="UP001530377"/>
    </source>
</evidence>
<gene>
    <name evidence="8" type="ORF">ACHAXA_011376</name>
</gene>
<dbReference type="Pfam" id="PF00480">
    <property type="entry name" value="ROK"/>
    <property type="match status" value="1"/>
</dbReference>
<dbReference type="PANTHER" id="PTHR42742">
    <property type="entry name" value="TRANSCRIPTIONAL REPRESSOR MPRA"/>
    <property type="match status" value="1"/>
</dbReference>
<evidence type="ECO:0000256" key="3">
    <source>
        <dbReference type="ARBA" id="ARBA00022833"/>
    </source>
</evidence>
<evidence type="ECO:0000256" key="6">
    <source>
        <dbReference type="ARBA" id="ARBA00048451"/>
    </source>
</evidence>
<evidence type="ECO:0000256" key="2">
    <source>
        <dbReference type="ARBA" id="ARBA00022723"/>
    </source>
</evidence>
<keyword evidence="2" id="KW-0479">Metal-binding</keyword>
<keyword evidence="9" id="KW-1185">Reference proteome</keyword>
<organism evidence="8 9">
    <name type="scientific">Cyclostephanos tholiformis</name>
    <dbReference type="NCBI Taxonomy" id="382380"/>
    <lineage>
        <taxon>Eukaryota</taxon>
        <taxon>Sar</taxon>
        <taxon>Stramenopiles</taxon>
        <taxon>Ochrophyta</taxon>
        <taxon>Bacillariophyta</taxon>
        <taxon>Coscinodiscophyceae</taxon>
        <taxon>Thalassiosirophycidae</taxon>
        <taxon>Stephanodiscales</taxon>
        <taxon>Stephanodiscaceae</taxon>
        <taxon>Cyclostephanos</taxon>
    </lineage>
</organism>